<sequence>METTGRATEDDPLKNEEEGLETQAAPLATDLNKKAGKEGFGFSKLTHWRTAVFFLSLFLCLIVVFAFSFIIPCPVRPQYFVTWNRTFSEAATYDFLAVEHASTDKVMDVLFVLENAVGTNNKSCADAGLPSPCVVMVAVDGTDGETLWERPLYPRFNWAQCGMDKDKGRAWHCLVSHADNITAIDKYTGDVIWQQPKPPGQQSSLPVLSVPDLDGDKVVDVVLVASDSTQTQLVLLSGRTGVQIGSTVTIESMEATSHLLHLTKDGSYYILLQKDTGVYGVALRNIAAQAQTGVDTDLRTNANLEKNASSETGLIPIYESEAASVLRTKETDDSSDLLVVTGKGVALVSGEKLQLRWRVNTSSVLGQPSFGYFNKDEVLDVVVEEHIGNDTKKIIILDGMSGGVLWEVSLIAAANSPRPASVHTTNSFSVFMFWGLRPSESNSSVSTESLTTDRRAYMLHPLYSEVLLESPNVTDHIITFRATLMERGRHAAYLLLMGPKEEGAEGIVVLSKRKLKQDVPLCKILRIGSGGDSKTDEDIREGFNRLRFSD</sequence>
<accession>A0A8S4AUF3</accession>
<evidence type="ECO:0000313" key="9">
    <source>
        <dbReference type="Proteomes" id="UP000677803"/>
    </source>
</evidence>
<evidence type="ECO:0000256" key="3">
    <source>
        <dbReference type="ARBA" id="ARBA00022989"/>
    </source>
</evidence>
<dbReference type="OrthoDB" id="6364780at2759"/>
<dbReference type="Pfam" id="PF23727">
    <property type="entry name" value="Beta-prop_FAM234A_B"/>
    <property type="match status" value="1"/>
</dbReference>
<dbReference type="AlphaFoldDB" id="A0A8S4AUF3"/>
<reference evidence="8" key="1">
    <citation type="submission" date="2021-05" db="EMBL/GenBank/DDBJ databases">
        <authorList>
            <person name="Tigano A."/>
        </authorList>
    </citation>
    <scope>NUCLEOTIDE SEQUENCE</scope>
</reference>
<proteinExistence type="inferred from homology"/>
<dbReference type="InterPro" id="IPR045232">
    <property type="entry name" value="FAM234"/>
</dbReference>
<dbReference type="PANTHER" id="PTHR21419:SF7">
    <property type="entry name" value="PROTEIN FAM234A"/>
    <property type="match status" value="1"/>
</dbReference>
<feature type="transmembrane region" description="Helical" evidence="6">
    <location>
        <begin position="51"/>
        <end position="71"/>
    </location>
</feature>
<keyword evidence="9" id="KW-1185">Reference proteome</keyword>
<dbReference type="InterPro" id="IPR011047">
    <property type="entry name" value="Quinoprotein_ADH-like_sf"/>
</dbReference>
<evidence type="ECO:0000256" key="5">
    <source>
        <dbReference type="ARBA" id="ARBA00025791"/>
    </source>
</evidence>
<dbReference type="PANTHER" id="PTHR21419">
    <property type="match status" value="1"/>
</dbReference>
<dbReference type="Gene3D" id="2.130.10.10">
    <property type="entry name" value="YVTN repeat-like/Quinoprotein amine dehydrogenase"/>
    <property type="match status" value="1"/>
</dbReference>
<dbReference type="InterPro" id="IPR015943">
    <property type="entry name" value="WD40/YVTN_repeat-like_dom_sf"/>
</dbReference>
<evidence type="ECO:0000256" key="1">
    <source>
        <dbReference type="ARBA" id="ARBA00004167"/>
    </source>
</evidence>
<evidence type="ECO:0000256" key="6">
    <source>
        <dbReference type="SAM" id="Phobius"/>
    </source>
</evidence>
<organism evidence="8 9">
    <name type="scientific">Menidia menidia</name>
    <name type="common">Atlantic silverside</name>
    <dbReference type="NCBI Taxonomy" id="238744"/>
    <lineage>
        <taxon>Eukaryota</taxon>
        <taxon>Metazoa</taxon>
        <taxon>Chordata</taxon>
        <taxon>Craniata</taxon>
        <taxon>Vertebrata</taxon>
        <taxon>Euteleostomi</taxon>
        <taxon>Actinopterygii</taxon>
        <taxon>Neopterygii</taxon>
        <taxon>Teleostei</taxon>
        <taxon>Neoteleostei</taxon>
        <taxon>Acanthomorphata</taxon>
        <taxon>Ovalentaria</taxon>
        <taxon>Atherinomorphae</taxon>
        <taxon>Atheriniformes</taxon>
        <taxon>Atherinopsidae</taxon>
        <taxon>Menidiinae</taxon>
        <taxon>Menidia</taxon>
    </lineage>
</organism>
<dbReference type="GO" id="GO:0016020">
    <property type="term" value="C:membrane"/>
    <property type="evidence" value="ECO:0007669"/>
    <property type="project" value="UniProtKB-SubCell"/>
</dbReference>
<dbReference type="SUPFAM" id="SSF50998">
    <property type="entry name" value="Quinoprotein alcohol dehydrogenase-like"/>
    <property type="match status" value="1"/>
</dbReference>
<evidence type="ECO:0000256" key="2">
    <source>
        <dbReference type="ARBA" id="ARBA00022692"/>
    </source>
</evidence>
<dbReference type="Proteomes" id="UP000677803">
    <property type="component" value="Unassembled WGS sequence"/>
</dbReference>
<evidence type="ECO:0000313" key="8">
    <source>
        <dbReference type="EMBL" id="CAG5908629.1"/>
    </source>
</evidence>
<comment type="subcellular location">
    <subcellularLocation>
        <location evidence="1">Membrane</location>
        <topology evidence="1">Single-pass membrane protein</topology>
    </subcellularLocation>
</comment>
<name>A0A8S4AUF3_9TELE</name>
<evidence type="ECO:0000259" key="7">
    <source>
        <dbReference type="Pfam" id="PF23727"/>
    </source>
</evidence>
<keyword evidence="2 6" id="KW-0812">Transmembrane</keyword>
<comment type="similarity">
    <text evidence="5">Belongs to the FAM234 family.</text>
</comment>
<dbReference type="InterPro" id="IPR055409">
    <property type="entry name" value="Beta-prop_FAM234A_B"/>
</dbReference>
<feature type="domain" description="FAM234A/B beta-propeller" evidence="7">
    <location>
        <begin position="83"/>
        <end position="549"/>
    </location>
</feature>
<evidence type="ECO:0000256" key="4">
    <source>
        <dbReference type="ARBA" id="ARBA00023136"/>
    </source>
</evidence>
<gene>
    <name evidence="8" type="ORF">MMEN_LOCUS9710</name>
</gene>
<keyword evidence="4 6" id="KW-0472">Membrane</keyword>
<keyword evidence="3 6" id="KW-1133">Transmembrane helix</keyword>
<dbReference type="EMBL" id="CAJRST010010001">
    <property type="protein sequence ID" value="CAG5908629.1"/>
    <property type="molecule type" value="Genomic_DNA"/>
</dbReference>
<protein>
    <submittedName>
        <fullName evidence="8">(Atlantic silverside) hypothetical protein</fullName>
    </submittedName>
</protein>
<comment type="caution">
    <text evidence="8">The sequence shown here is derived from an EMBL/GenBank/DDBJ whole genome shotgun (WGS) entry which is preliminary data.</text>
</comment>